<dbReference type="OrthoDB" id="4951845at2759"/>
<comment type="caution">
    <text evidence="2">The sequence shown here is derived from an EMBL/GenBank/DDBJ whole genome shotgun (WGS) entry which is preliminary data.</text>
</comment>
<dbReference type="EMBL" id="JAABOA010004265">
    <property type="protein sequence ID" value="KAF9577875.1"/>
    <property type="molecule type" value="Genomic_DNA"/>
</dbReference>
<dbReference type="Pfam" id="PF22041">
    <property type="entry name" value="GST_C_7"/>
    <property type="match status" value="1"/>
</dbReference>
<proteinExistence type="predicted"/>
<dbReference type="InterPro" id="IPR054416">
    <property type="entry name" value="GST_UstS-like_C"/>
</dbReference>
<feature type="non-terminal residue" evidence="2">
    <location>
        <position position="1"/>
    </location>
</feature>
<sequence length="137" mass="15905">NNEGLRDSYTIAEYLEVKYPDRPSIFGSPAEKNLQKFFEAYVQNNIHPIIQRLVFQGMYEMQDPENAHYFCSSREKSAGMTSQEISGDPGWADFFIAASFAWFNACAPREFEEAVLNGFNDDVFRNFWSNIQQQYVN</sequence>
<dbReference type="Proteomes" id="UP000780801">
    <property type="component" value="Unassembled WGS sequence"/>
</dbReference>
<evidence type="ECO:0000259" key="1">
    <source>
        <dbReference type="Pfam" id="PF22041"/>
    </source>
</evidence>
<protein>
    <recommendedName>
        <fullName evidence="1">Glutathione S-transferase UstS-like C-terminal domain-containing protein</fullName>
    </recommendedName>
</protein>
<evidence type="ECO:0000313" key="3">
    <source>
        <dbReference type="Proteomes" id="UP000780801"/>
    </source>
</evidence>
<keyword evidence="3" id="KW-1185">Reference proteome</keyword>
<reference evidence="2" key="1">
    <citation type="journal article" date="2020" name="Fungal Divers.">
        <title>Resolving the Mortierellaceae phylogeny through synthesis of multi-gene phylogenetics and phylogenomics.</title>
        <authorList>
            <person name="Vandepol N."/>
            <person name="Liber J."/>
            <person name="Desiro A."/>
            <person name="Na H."/>
            <person name="Kennedy M."/>
            <person name="Barry K."/>
            <person name="Grigoriev I.V."/>
            <person name="Miller A.N."/>
            <person name="O'Donnell K."/>
            <person name="Stajich J.E."/>
            <person name="Bonito G."/>
        </authorList>
    </citation>
    <scope>NUCLEOTIDE SEQUENCE</scope>
    <source>
        <strain evidence="2">KOD1015</strain>
    </source>
</reference>
<gene>
    <name evidence="2" type="ORF">BGW38_006644</name>
</gene>
<dbReference type="AlphaFoldDB" id="A0A9P6FLL9"/>
<name>A0A9P6FLL9_9FUNG</name>
<feature type="domain" description="Glutathione S-transferase UstS-like C-terminal" evidence="1">
    <location>
        <begin position="34"/>
        <end position="86"/>
    </location>
</feature>
<evidence type="ECO:0000313" key="2">
    <source>
        <dbReference type="EMBL" id="KAF9577875.1"/>
    </source>
</evidence>
<accession>A0A9P6FLL9</accession>
<organism evidence="2 3">
    <name type="scientific">Lunasporangiospora selenospora</name>
    <dbReference type="NCBI Taxonomy" id="979761"/>
    <lineage>
        <taxon>Eukaryota</taxon>
        <taxon>Fungi</taxon>
        <taxon>Fungi incertae sedis</taxon>
        <taxon>Mucoromycota</taxon>
        <taxon>Mortierellomycotina</taxon>
        <taxon>Mortierellomycetes</taxon>
        <taxon>Mortierellales</taxon>
        <taxon>Mortierellaceae</taxon>
        <taxon>Lunasporangiospora</taxon>
    </lineage>
</organism>
<dbReference type="Gene3D" id="1.20.1050.10">
    <property type="match status" value="1"/>
</dbReference>